<reference evidence="1" key="1">
    <citation type="submission" date="2021-06" db="EMBL/GenBank/DDBJ databases">
        <authorList>
            <person name="Kallberg Y."/>
            <person name="Tangrot J."/>
            <person name="Rosling A."/>
        </authorList>
    </citation>
    <scope>NUCLEOTIDE SEQUENCE</scope>
    <source>
        <strain evidence="1">28 12/20/2015</strain>
    </source>
</reference>
<dbReference type="Proteomes" id="UP000789366">
    <property type="component" value="Unassembled WGS sequence"/>
</dbReference>
<feature type="non-terminal residue" evidence="1">
    <location>
        <position position="1"/>
    </location>
</feature>
<comment type="caution">
    <text evidence="1">The sequence shown here is derived from an EMBL/GenBank/DDBJ whole genome shotgun (WGS) entry which is preliminary data.</text>
</comment>
<evidence type="ECO:0000313" key="1">
    <source>
        <dbReference type="EMBL" id="CAG8645697.1"/>
    </source>
</evidence>
<sequence>NQIIKRFAYVFKNDENAKVTDEKNTELMDEEKDDSVESVIVSGNSALSSLKNVWMFLLQQESLNE</sequence>
<proteinExistence type="predicted"/>
<protein>
    <submittedName>
        <fullName evidence="1">15846_t:CDS:1</fullName>
    </submittedName>
</protein>
<gene>
    <name evidence="1" type="ORF">SPELUC_LOCUS8733</name>
</gene>
<keyword evidence="2" id="KW-1185">Reference proteome</keyword>
<name>A0ACA9NC52_9GLOM</name>
<organism evidence="1 2">
    <name type="scientific">Cetraspora pellucida</name>
    <dbReference type="NCBI Taxonomy" id="1433469"/>
    <lineage>
        <taxon>Eukaryota</taxon>
        <taxon>Fungi</taxon>
        <taxon>Fungi incertae sedis</taxon>
        <taxon>Mucoromycota</taxon>
        <taxon>Glomeromycotina</taxon>
        <taxon>Glomeromycetes</taxon>
        <taxon>Diversisporales</taxon>
        <taxon>Gigasporaceae</taxon>
        <taxon>Cetraspora</taxon>
    </lineage>
</organism>
<evidence type="ECO:0000313" key="2">
    <source>
        <dbReference type="Proteomes" id="UP000789366"/>
    </source>
</evidence>
<accession>A0ACA9NC52</accession>
<dbReference type="EMBL" id="CAJVPW010013515">
    <property type="protein sequence ID" value="CAG8645697.1"/>
    <property type="molecule type" value="Genomic_DNA"/>
</dbReference>